<protein>
    <submittedName>
        <fullName evidence="6">NitT/TauT family transport system ATP-binding protein</fullName>
    </submittedName>
</protein>
<evidence type="ECO:0000256" key="5">
    <source>
        <dbReference type="ARBA" id="ARBA00023136"/>
    </source>
</evidence>
<sequence length="412" mass="43215">MTDARFEISAGFLPLLDSALLVAAREKGFAAAEGIALTLVRETSWANIRDRLAVGHFQVAHMLAPMPIACNLGLTPLAATTVVPMALGLGGNAITVSNALWRDMVGHGTSADLSPRAAGDALRGVVADRVRAGAAPLRFAVVHPHSGHNYELRYWLAACGIDPDRDIEIVILPPPLMADALGSGSLDGFCAGEPWNTAAVMLGHGRIATVKAKIWRSSPEKVLGADARWAEANSDALAALLRAIHHAAQWCASPANHAELAGIMAAPAYVGRPADWMLPALSGQLRTSADSSVEVDDFFMPQARAATFPWKSHALWFYSQMVRWGQAGHSTENAAIARDTYRPDLYRAALKPLGAALPGANAKVEGALPTPTPVGSAGASLVLGPDGFFDGGLFDPDDLDGYIAAQRMAGGG</sequence>
<dbReference type="CDD" id="cd13553">
    <property type="entry name" value="PBP2_NrtA_CpmA_like"/>
    <property type="match status" value="1"/>
</dbReference>
<evidence type="ECO:0000256" key="2">
    <source>
        <dbReference type="ARBA" id="ARBA00022448"/>
    </source>
</evidence>
<comment type="caution">
    <text evidence="6">The sequence shown here is derived from an EMBL/GenBank/DDBJ whole genome shotgun (WGS) entry which is preliminary data.</text>
</comment>
<name>A0ABR6KVY1_9HYPH</name>
<dbReference type="GO" id="GO:0005524">
    <property type="term" value="F:ATP binding"/>
    <property type="evidence" value="ECO:0007669"/>
    <property type="project" value="UniProtKB-KW"/>
</dbReference>
<keyword evidence="6" id="KW-0067">ATP-binding</keyword>
<dbReference type="PANTHER" id="PTHR30024">
    <property type="entry name" value="ALIPHATIC SULFONATES-BINDING PROTEIN-RELATED"/>
    <property type="match status" value="1"/>
</dbReference>
<keyword evidence="3" id="KW-1003">Cell membrane</keyword>
<proteinExistence type="predicted"/>
<keyword evidence="5" id="KW-0472">Membrane</keyword>
<evidence type="ECO:0000256" key="1">
    <source>
        <dbReference type="ARBA" id="ARBA00004308"/>
    </source>
</evidence>
<keyword evidence="6" id="KW-0547">Nucleotide-binding</keyword>
<gene>
    <name evidence="6" type="ORF">GGQ99_000313</name>
</gene>
<dbReference type="Proteomes" id="UP000539538">
    <property type="component" value="Unassembled WGS sequence"/>
</dbReference>
<dbReference type="PANTHER" id="PTHR30024:SF43">
    <property type="entry name" value="BLL4572 PROTEIN"/>
    <property type="match status" value="1"/>
</dbReference>
<dbReference type="SUPFAM" id="SSF53850">
    <property type="entry name" value="Periplasmic binding protein-like II"/>
    <property type="match status" value="1"/>
</dbReference>
<dbReference type="InterPro" id="IPR044527">
    <property type="entry name" value="NrtA/CpmA_ABC-bd_dom"/>
</dbReference>
<keyword evidence="4" id="KW-0997">Cell inner membrane</keyword>
<keyword evidence="7" id="KW-1185">Reference proteome</keyword>
<accession>A0ABR6KVY1</accession>
<dbReference type="EMBL" id="JACHOT010000001">
    <property type="protein sequence ID" value="MBB4648591.1"/>
    <property type="molecule type" value="Genomic_DNA"/>
</dbReference>
<evidence type="ECO:0000313" key="6">
    <source>
        <dbReference type="EMBL" id="MBB4648591.1"/>
    </source>
</evidence>
<dbReference type="Gene3D" id="3.40.190.10">
    <property type="entry name" value="Periplasmic binding protein-like II"/>
    <property type="match status" value="2"/>
</dbReference>
<dbReference type="RefSeq" id="WP_183260203.1">
    <property type="nucleotide sequence ID" value="NZ_BAAAVZ010000008.1"/>
</dbReference>
<keyword evidence="2" id="KW-0813">Transport</keyword>
<evidence type="ECO:0000256" key="4">
    <source>
        <dbReference type="ARBA" id="ARBA00022519"/>
    </source>
</evidence>
<evidence type="ECO:0000313" key="7">
    <source>
        <dbReference type="Proteomes" id="UP000539538"/>
    </source>
</evidence>
<organism evidence="6 7">
    <name type="scientific">Aminobacter niigataensis</name>
    <dbReference type="NCBI Taxonomy" id="83265"/>
    <lineage>
        <taxon>Bacteria</taxon>
        <taxon>Pseudomonadati</taxon>
        <taxon>Pseudomonadota</taxon>
        <taxon>Alphaproteobacteria</taxon>
        <taxon>Hyphomicrobiales</taxon>
        <taxon>Phyllobacteriaceae</taxon>
        <taxon>Aminobacter</taxon>
    </lineage>
</organism>
<reference evidence="6 7" key="1">
    <citation type="submission" date="2020-08" db="EMBL/GenBank/DDBJ databases">
        <title>Genomic Encyclopedia of Type Strains, Phase IV (KMG-IV): sequencing the most valuable type-strain genomes for metagenomic binning, comparative biology and taxonomic classification.</title>
        <authorList>
            <person name="Goeker M."/>
        </authorList>
    </citation>
    <scope>NUCLEOTIDE SEQUENCE [LARGE SCALE GENOMIC DNA]</scope>
    <source>
        <strain evidence="6 7">DSM 7050</strain>
    </source>
</reference>
<dbReference type="Pfam" id="PF13379">
    <property type="entry name" value="NMT1_2"/>
    <property type="match status" value="1"/>
</dbReference>
<evidence type="ECO:0000256" key="3">
    <source>
        <dbReference type="ARBA" id="ARBA00022475"/>
    </source>
</evidence>
<comment type="subcellular location">
    <subcellularLocation>
        <location evidence="1">Endomembrane system</location>
    </subcellularLocation>
</comment>